<dbReference type="SUPFAM" id="SSF103481">
    <property type="entry name" value="Multidrug resistance efflux transporter EmrE"/>
    <property type="match status" value="2"/>
</dbReference>
<dbReference type="Gene3D" id="1.10.3730.20">
    <property type="match status" value="1"/>
</dbReference>
<feature type="transmembrane region" description="Helical" evidence="5">
    <location>
        <begin position="182"/>
        <end position="205"/>
    </location>
</feature>
<dbReference type="GeneID" id="99727147"/>
<dbReference type="RefSeq" id="WP_068370249.1">
    <property type="nucleotide sequence ID" value="NZ_CBCSEB010000005.1"/>
</dbReference>
<evidence type="ECO:0000313" key="10">
    <source>
        <dbReference type="Proteomes" id="UP000292039"/>
    </source>
</evidence>
<reference evidence="8 10" key="2">
    <citation type="submission" date="2019-02" db="EMBL/GenBank/DDBJ databases">
        <title>Genomic Encyclopedia of Type Strains, Phase IV (KMG-IV): sequencing the most valuable type-strain genomes for metagenomic binning, comparative biology and taxonomic classification.</title>
        <authorList>
            <person name="Goeker M."/>
        </authorList>
    </citation>
    <scope>NUCLEOTIDE SEQUENCE [LARGE SCALE GENOMIC DNA]</scope>
    <source>
        <strain evidence="8 10">DSM 16618</strain>
    </source>
</reference>
<feature type="domain" description="EamA" evidence="6">
    <location>
        <begin position="149"/>
        <end position="293"/>
    </location>
</feature>
<dbReference type="InterPro" id="IPR050638">
    <property type="entry name" value="AA-Vitamin_Transporters"/>
</dbReference>
<feature type="transmembrane region" description="Helical" evidence="5">
    <location>
        <begin position="31"/>
        <end position="51"/>
    </location>
</feature>
<evidence type="ECO:0000313" key="9">
    <source>
        <dbReference type="Proteomes" id="UP000078084"/>
    </source>
</evidence>
<reference evidence="7 9" key="1">
    <citation type="submission" date="2015-04" db="EMBL/GenBank/DDBJ databases">
        <title>Genome sequence of Kerstersia gyiorum CG1.</title>
        <authorList>
            <person name="Greninger A.L."/>
            <person name="Kozyreva V."/>
            <person name="Chaturvedi V."/>
        </authorList>
    </citation>
    <scope>NUCLEOTIDE SEQUENCE [LARGE SCALE GENOMIC DNA]</scope>
    <source>
        <strain evidence="7 9">CG1</strain>
    </source>
</reference>
<feature type="transmembrane region" description="Helical" evidence="5">
    <location>
        <begin position="148"/>
        <end position="170"/>
    </location>
</feature>
<sequence length="301" mass="32407">MKADSWARLLLLAAVWGGSFMFLRISTPVMGVMPTVFGRVFIAAIGLYALLRMARIKLDFDGRLVPALLLGVIGSGIPFLCYTIASLFIPAGYSAILNANTPLMSVLVGACFFGESVSLSKVFGIFAGLAGVWVLMQSGPVALDWQVMVGMLSCLVSTVCYGTVGYLTRLWITRRGGMDNRLLAFGSQLGATIFLLPMLLVSLLLHPEQGSNMLNAGAKAWLALIALGFVCTSLAYILFFRLLAEVGPVRTTTVTFLIPLFGVLWGYLFLDEQLSLAHLGGGGLIALALLLVTTQFRRRPT</sequence>
<protein>
    <submittedName>
        <fullName evidence="8">EamA-like transporter family protein</fullName>
    </submittedName>
    <submittedName>
        <fullName evidence="7">Multidrug DMT transporter permease</fullName>
    </submittedName>
</protein>
<evidence type="ECO:0000259" key="6">
    <source>
        <dbReference type="Pfam" id="PF00892"/>
    </source>
</evidence>
<dbReference type="GO" id="GO:0016020">
    <property type="term" value="C:membrane"/>
    <property type="evidence" value="ECO:0007669"/>
    <property type="project" value="UniProtKB-SubCell"/>
</dbReference>
<comment type="caution">
    <text evidence="7">The sequence shown here is derived from an EMBL/GenBank/DDBJ whole genome shotgun (WGS) entry which is preliminary data.</text>
</comment>
<feature type="transmembrane region" description="Helical" evidence="5">
    <location>
        <begin position="119"/>
        <end position="136"/>
    </location>
</feature>
<dbReference type="InterPro" id="IPR000620">
    <property type="entry name" value="EamA_dom"/>
</dbReference>
<dbReference type="Pfam" id="PF00892">
    <property type="entry name" value="EamA"/>
    <property type="match status" value="2"/>
</dbReference>
<dbReference type="EMBL" id="SGWZ01000007">
    <property type="protein sequence ID" value="RZS64965.1"/>
    <property type="molecule type" value="Genomic_DNA"/>
</dbReference>
<keyword evidence="9" id="KW-1185">Reference proteome</keyword>
<feature type="transmembrane region" description="Helical" evidence="5">
    <location>
        <begin position="7"/>
        <end position="25"/>
    </location>
</feature>
<feature type="transmembrane region" description="Helical" evidence="5">
    <location>
        <begin position="220"/>
        <end position="239"/>
    </location>
</feature>
<dbReference type="OrthoDB" id="9810556at2"/>
<feature type="domain" description="EamA" evidence="6">
    <location>
        <begin position="9"/>
        <end position="136"/>
    </location>
</feature>
<dbReference type="PANTHER" id="PTHR32322:SF9">
    <property type="entry name" value="AMINO-ACID METABOLITE EFFLUX PUMP-RELATED"/>
    <property type="match status" value="1"/>
</dbReference>
<dbReference type="Proteomes" id="UP000078084">
    <property type="component" value="Unassembled WGS sequence"/>
</dbReference>
<dbReference type="InterPro" id="IPR037185">
    <property type="entry name" value="EmrE-like"/>
</dbReference>
<comment type="subcellular location">
    <subcellularLocation>
        <location evidence="1">Membrane</location>
        <topology evidence="1">Multi-pass membrane protein</topology>
    </subcellularLocation>
</comment>
<evidence type="ECO:0000256" key="4">
    <source>
        <dbReference type="ARBA" id="ARBA00023136"/>
    </source>
</evidence>
<evidence type="ECO:0000256" key="5">
    <source>
        <dbReference type="SAM" id="Phobius"/>
    </source>
</evidence>
<dbReference type="PANTHER" id="PTHR32322">
    <property type="entry name" value="INNER MEMBRANE TRANSPORTER"/>
    <property type="match status" value="1"/>
</dbReference>
<organism evidence="7 9">
    <name type="scientific">Kerstersia gyiorum</name>
    <dbReference type="NCBI Taxonomy" id="206506"/>
    <lineage>
        <taxon>Bacteria</taxon>
        <taxon>Pseudomonadati</taxon>
        <taxon>Pseudomonadota</taxon>
        <taxon>Betaproteobacteria</taxon>
        <taxon>Burkholderiales</taxon>
        <taxon>Alcaligenaceae</taxon>
        <taxon>Kerstersia</taxon>
    </lineage>
</organism>
<dbReference type="EMBL" id="LBNE01000004">
    <property type="protein sequence ID" value="KKO71945.1"/>
    <property type="molecule type" value="Genomic_DNA"/>
</dbReference>
<gene>
    <name evidence="7" type="ORF">AAV32_08200</name>
    <name evidence="8" type="ORF">EV679_3318</name>
</gene>
<dbReference type="Proteomes" id="UP000292039">
    <property type="component" value="Unassembled WGS sequence"/>
</dbReference>
<evidence type="ECO:0000313" key="8">
    <source>
        <dbReference type="EMBL" id="RZS64965.1"/>
    </source>
</evidence>
<feature type="transmembrane region" description="Helical" evidence="5">
    <location>
        <begin position="251"/>
        <end position="270"/>
    </location>
</feature>
<keyword evidence="4 5" id="KW-0472">Membrane</keyword>
<evidence type="ECO:0000256" key="2">
    <source>
        <dbReference type="ARBA" id="ARBA00022692"/>
    </source>
</evidence>
<keyword evidence="3 5" id="KW-1133">Transmembrane helix</keyword>
<proteinExistence type="predicted"/>
<evidence type="ECO:0000256" key="1">
    <source>
        <dbReference type="ARBA" id="ARBA00004141"/>
    </source>
</evidence>
<keyword evidence="2 5" id="KW-0812">Transmembrane</keyword>
<dbReference type="AlphaFoldDB" id="A0A171KSS8"/>
<evidence type="ECO:0000256" key="3">
    <source>
        <dbReference type="ARBA" id="ARBA00022989"/>
    </source>
</evidence>
<accession>A0A171KSS8</accession>
<evidence type="ECO:0000313" key="7">
    <source>
        <dbReference type="EMBL" id="KKO71945.1"/>
    </source>
</evidence>
<dbReference type="PATRIC" id="fig|206506.3.peg.1754"/>
<feature type="transmembrane region" description="Helical" evidence="5">
    <location>
        <begin position="91"/>
        <end position="112"/>
    </location>
</feature>
<name>A0A171KSS8_9BURK</name>
<feature type="transmembrane region" description="Helical" evidence="5">
    <location>
        <begin position="276"/>
        <end position="296"/>
    </location>
</feature>
<feature type="transmembrane region" description="Helical" evidence="5">
    <location>
        <begin position="63"/>
        <end position="85"/>
    </location>
</feature>